<dbReference type="GO" id="GO:0006511">
    <property type="term" value="P:ubiquitin-dependent protein catabolic process"/>
    <property type="evidence" value="ECO:0007669"/>
    <property type="project" value="TreeGrafter"/>
</dbReference>
<feature type="compositionally biased region" description="Polar residues" evidence="5">
    <location>
        <begin position="88"/>
        <end position="99"/>
    </location>
</feature>
<feature type="region of interest" description="Disordered" evidence="5">
    <location>
        <begin position="27"/>
        <end position="151"/>
    </location>
</feature>
<keyword evidence="4 6" id="KW-0472">Membrane</keyword>
<dbReference type="GO" id="GO:0005794">
    <property type="term" value="C:Golgi apparatus"/>
    <property type="evidence" value="ECO:0007669"/>
    <property type="project" value="TreeGrafter"/>
</dbReference>
<feature type="compositionally biased region" description="Polar residues" evidence="5">
    <location>
        <begin position="138"/>
        <end position="151"/>
    </location>
</feature>
<dbReference type="PANTHER" id="PTHR13396">
    <property type="entry name" value="NEDD4 FAMILY INTERACTING PROTEIN 1/2"/>
    <property type="match status" value="1"/>
</dbReference>
<evidence type="ECO:0000256" key="4">
    <source>
        <dbReference type="ARBA" id="ARBA00023136"/>
    </source>
</evidence>
<dbReference type="GO" id="GO:0048471">
    <property type="term" value="C:perinuclear region of cytoplasm"/>
    <property type="evidence" value="ECO:0007669"/>
    <property type="project" value="TreeGrafter"/>
</dbReference>
<evidence type="ECO:0000256" key="2">
    <source>
        <dbReference type="ARBA" id="ARBA00022692"/>
    </source>
</evidence>
<evidence type="ECO:0000256" key="1">
    <source>
        <dbReference type="ARBA" id="ARBA00004141"/>
    </source>
</evidence>
<evidence type="ECO:0000256" key="3">
    <source>
        <dbReference type="ARBA" id="ARBA00022989"/>
    </source>
</evidence>
<reference evidence="8" key="1">
    <citation type="submission" date="2016-05" db="EMBL/GenBank/DDBJ databases">
        <title>Comparative genomics of biotechnologically important yeasts.</title>
        <authorList>
            <consortium name="DOE Joint Genome Institute"/>
            <person name="Riley R."/>
            <person name="Haridas S."/>
            <person name="Wolfe K.H."/>
            <person name="Lopes M.R."/>
            <person name="Hittinger C.T."/>
            <person name="Goker M."/>
            <person name="Salamov A."/>
            <person name="Wisecaver J."/>
            <person name="Long T.M."/>
            <person name="Aerts A.L."/>
            <person name="Barry K."/>
            <person name="Choi C."/>
            <person name="Clum A."/>
            <person name="Coughlan A.Y."/>
            <person name="Deshpande S."/>
            <person name="Douglass A.P."/>
            <person name="Hanson S.J."/>
            <person name="Klenk H.-P."/>
            <person name="Labutti K."/>
            <person name="Lapidus A."/>
            <person name="Lindquist E."/>
            <person name="Lipzen A."/>
            <person name="Meier-Kolthoff J.P."/>
            <person name="Ohm R.A."/>
            <person name="Otillar R.P."/>
            <person name="Pangilinan J."/>
            <person name="Peng Y."/>
            <person name="Rokas A."/>
            <person name="Rosa C.A."/>
            <person name="Scheuner C."/>
            <person name="Sibirny A.A."/>
            <person name="Slot J.C."/>
            <person name="Stielow J.B."/>
            <person name="Sun H."/>
            <person name="Kurtzman C.P."/>
            <person name="Blackwell M."/>
            <person name="Grigoriev I.V."/>
            <person name="Jeffries T.W."/>
        </authorList>
    </citation>
    <scope>NUCLEOTIDE SEQUENCE [LARGE SCALE GENOMIC DNA]</scope>
    <source>
        <strain evidence="8">NRRL Y-2460</strain>
    </source>
</reference>
<accession>A0A1E4U140</accession>
<dbReference type="GO" id="GO:0005783">
    <property type="term" value="C:endoplasmic reticulum"/>
    <property type="evidence" value="ECO:0007669"/>
    <property type="project" value="TreeGrafter"/>
</dbReference>
<keyword evidence="2 6" id="KW-0812">Transmembrane</keyword>
<name>A0A1E4U140_PACTA</name>
<protein>
    <recommendedName>
        <fullName evidence="9">Metal homeostatis protein BSD2</fullName>
    </recommendedName>
</protein>
<keyword evidence="8" id="KW-1185">Reference proteome</keyword>
<dbReference type="EMBL" id="KV454011">
    <property type="protein sequence ID" value="ODV97699.1"/>
    <property type="molecule type" value="Genomic_DNA"/>
</dbReference>
<feature type="compositionally biased region" description="Low complexity" evidence="5">
    <location>
        <begin position="76"/>
        <end position="87"/>
    </location>
</feature>
<dbReference type="AlphaFoldDB" id="A0A1E4U140"/>
<gene>
    <name evidence="7" type="ORF">PACTADRAFT_52638</name>
</gene>
<dbReference type="GO" id="GO:0016020">
    <property type="term" value="C:membrane"/>
    <property type="evidence" value="ECO:0007669"/>
    <property type="project" value="UniProtKB-SubCell"/>
</dbReference>
<dbReference type="CDD" id="cd22212">
    <property type="entry name" value="NDFIP-like"/>
    <property type="match status" value="1"/>
</dbReference>
<feature type="transmembrane region" description="Helical" evidence="6">
    <location>
        <begin position="372"/>
        <end position="390"/>
    </location>
</feature>
<feature type="compositionally biased region" description="Polar residues" evidence="5">
    <location>
        <begin position="27"/>
        <end position="36"/>
    </location>
</feature>
<keyword evidence="3 6" id="KW-1133">Transmembrane helix</keyword>
<dbReference type="InterPro" id="IPR019325">
    <property type="entry name" value="NEDD4/Bsd2"/>
</dbReference>
<dbReference type="GO" id="GO:0030001">
    <property type="term" value="P:metal ion transport"/>
    <property type="evidence" value="ECO:0007669"/>
    <property type="project" value="InterPro"/>
</dbReference>
<dbReference type="Proteomes" id="UP000094236">
    <property type="component" value="Unassembled WGS sequence"/>
</dbReference>
<organism evidence="7 8">
    <name type="scientific">Pachysolen tannophilus NRRL Y-2460</name>
    <dbReference type="NCBI Taxonomy" id="669874"/>
    <lineage>
        <taxon>Eukaryota</taxon>
        <taxon>Fungi</taxon>
        <taxon>Dikarya</taxon>
        <taxon>Ascomycota</taxon>
        <taxon>Saccharomycotina</taxon>
        <taxon>Pichiomycetes</taxon>
        <taxon>Pachysolenaceae</taxon>
        <taxon>Pachysolen</taxon>
    </lineage>
</organism>
<dbReference type="PANTHER" id="PTHR13396:SF5">
    <property type="entry name" value="NEDD4 FAMILY INTERACTING PROTEIN"/>
    <property type="match status" value="1"/>
</dbReference>
<dbReference type="Pfam" id="PF10176">
    <property type="entry name" value="NEDD4_Bsd2"/>
    <property type="match status" value="1"/>
</dbReference>
<evidence type="ECO:0000313" key="8">
    <source>
        <dbReference type="Proteomes" id="UP000094236"/>
    </source>
</evidence>
<comment type="subcellular location">
    <subcellularLocation>
        <location evidence="1">Membrane</location>
        <topology evidence="1">Multi-pass membrane protein</topology>
    </subcellularLocation>
</comment>
<dbReference type="OrthoDB" id="10003116at2759"/>
<feature type="transmembrane region" description="Helical" evidence="6">
    <location>
        <begin position="289"/>
        <end position="308"/>
    </location>
</feature>
<sequence length="418" mass="45853">MGVSNHYHKLKTSDGNEEMELDSLNVSSNTGTIHQNNIDEENNPLLSSFGTDVSDPKFGIENNSDLSEDDEEDTRLNNTDTDLRNNNPTNAIIQESIFRNNNENSGGGTNDDNDGNNGSNGVNDDENNESSSSEQTLRRSQNNGLVRTRHQSPNTFVHKYVLDNPKISKYIPRFFLAKSKYTGGPIGEGLNNDGVFNNLMAKPDSSSQAHNDETLPSYEEAALDSTPPYWETSVISPGFEDEVFVDGLPVGNLVNFIWNLMVSLSFQFVGFLLTYLLHTSHASKEGSRAGLGLTFMNYGYNMIPYNYYSSGGRDGDKFEPNNPNSIDIDNDKTLEGHLDGFQSDLNNGVVKNTGLNDASAATSGDEGSQPPVFAYGLIALGLFILIKSIIDYHRAKQMEKVILNPPANFTNTTGAETV</sequence>
<evidence type="ECO:0000313" key="7">
    <source>
        <dbReference type="EMBL" id="ODV97699.1"/>
    </source>
</evidence>
<feature type="transmembrane region" description="Helical" evidence="6">
    <location>
        <begin position="256"/>
        <end position="277"/>
    </location>
</feature>
<evidence type="ECO:0000256" key="5">
    <source>
        <dbReference type="SAM" id="MobiDB-lite"/>
    </source>
</evidence>
<proteinExistence type="predicted"/>
<dbReference type="GO" id="GO:0031398">
    <property type="term" value="P:positive regulation of protein ubiquitination"/>
    <property type="evidence" value="ECO:0007669"/>
    <property type="project" value="TreeGrafter"/>
</dbReference>
<dbReference type="GO" id="GO:0007034">
    <property type="term" value="P:vacuolar transport"/>
    <property type="evidence" value="ECO:0007669"/>
    <property type="project" value="InterPro"/>
</dbReference>
<evidence type="ECO:0000256" key="6">
    <source>
        <dbReference type="SAM" id="Phobius"/>
    </source>
</evidence>
<evidence type="ECO:0008006" key="9">
    <source>
        <dbReference type="Google" id="ProtNLM"/>
    </source>
</evidence>